<feature type="region of interest" description="Disordered" evidence="1">
    <location>
        <begin position="105"/>
        <end position="152"/>
    </location>
</feature>
<dbReference type="eggNOG" id="ENOG502TJAT">
    <property type="taxonomic scope" value="Eukaryota"/>
</dbReference>
<dbReference type="WBParaSite" id="Csp11.Scaffold629.g16486.t1">
    <property type="protein sequence ID" value="Csp11.Scaffold629.g16486.t1"/>
    <property type="gene ID" value="Csp11.Scaffold629.g16486"/>
</dbReference>
<feature type="compositionally biased region" description="Low complexity" evidence="1">
    <location>
        <begin position="58"/>
        <end position="67"/>
    </location>
</feature>
<evidence type="ECO:0000313" key="3">
    <source>
        <dbReference type="WBParaSite" id="Csp11.Scaffold629.g16486.t1"/>
    </source>
</evidence>
<evidence type="ECO:0000256" key="1">
    <source>
        <dbReference type="SAM" id="MobiDB-lite"/>
    </source>
</evidence>
<reference evidence="3" key="1">
    <citation type="submission" date="2016-11" db="UniProtKB">
        <authorList>
            <consortium name="WormBaseParasite"/>
        </authorList>
    </citation>
    <scope>IDENTIFICATION</scope>
</reference>
<feature type="compositionally biased region" description="Basic and acidic residues" evidence="1">
    <location>
        <begin position="17"/>
        <end position="29"/>
    </location>
</feature>
<feature type="compositionally biased region" description="Low complexity" evidence="1">
    <location>
        <begin position="135"/>
        <end position="152"/>
    </location>
</feature>
<proteinExistence type="predicted"/>
<name>A0A1I7UAE0_9PELO</name>
<sequence>MKTLALLISCRMPPDVNRNEPEPRPERIFPHMPRMMDPPSPPRQQPARNRNGNRDRNQAAGENNNQEGNDDQQLRRIPFLFRFFIGPHIARYMRMRRAMREGRQNVVAPSVAAPANNGNDNTGQGPSEPGPSQPGPSDAGSSGQGPSSSRQQ</sequence>
<accession>A0A1I7UAE0</accession>
<dbReference type="Proteomes" id="UP000095282">
    <property type="component" value="Unplaced"/>
</dbReference>
<protein>
    <submittedName>
        <fullName evidence="3">Serine/arginine repetitive matrix protein 1</fullName>
    </submittedName>
</protein>
<feature type="compositionally biased region" description="Low complexity" evidence="1">
    <location>
        <begin position="105"/>
        <end position="127"/>
    </location>
</feature>
<keyword evidence="2" id="KW-1185">Reference proteome</keyword>
<feature type="region of interest" description="Disordered" evidence="1">
    <location>
        <begin position="1"/>
        <end position="75"/>
    </location>
</feature>
<dbReference type="AlphaFoldDB" id="A0A1I7UAE0"/>
<evidence type="ECO:0000313" key="2">
    <source>
        <dbReference type="Proteomes" id="UP000095282"/>
    </source>
</evidence>
<organism evidence="2 3">
    <name type="scientific">Caenorhabditis tropicalis</name>
    <dbReference type="NCBI Taxonomy" id="1561998"/>
    <lineage>
        <taxon>Eukaryota</taxon>
        <taxon>Metazoa</taxon>
        <taxon>Ecdysozoa</taxon>
        <taxon>Nematoda</taxon>
        <taxon>Chromadorea</taxon>
        <taxon>Rhabditida</taxon>
        <taxon>Rhabditina</taxon>
        <taxon>Rhabditomorpha</taxon>
        <taxon>Rhabditoidea</taxon>
        <taxon>Rhabditidae</taxon>
        <taxon>Peloderinae</taxon>
        <taxon>Caenorhabditis</taxon>
    </lineage>
</organism>